<keyword evidence="5 6" id="KW-0472">Membrane</keyword>
<evidence type="ECO:0000256" key="4">
    <source>
        <dbReference type="ARBA" id="ARBA00022989"/>
    </source>
</evidence>
<dbReference type="Pfam" id="PF12698">
    <property type="entry name" value="ABC2_membrane_3"/>
    <property type="match status" value="1"/>
</dbReference>
<dbReference type="InterPro" id="IPR013525">
    <property type="entry name" value="ABC2_TM"/>
</dbReference>
<gene>
    <name evidence="8" type="ORF">ACFPB0_11450</name>
</gene>
<organism evidence="8 9">
    <name type="scientific">Glycocaulis abyssi</name>
    <dbReference type="NCBI Taxonomy" id="1433403"/>
    <lineage>
        <taxon>Bacteria</taxon>
        <taxon>Pseudomonadati</taxon>
        <taxon>Pseudomonadota</taxon>
        <taxon>Alphaproteobacteria</taxon>
        <taxon>Maricaulales</taxon>
        <taxon>Maricaulaceae</taxon>
        <taxon>Glycocaulis</taxon>
    </lineage>
</organism>
<feature type="domain" description="ABC-2 type transporter transmembrane" evidence="7">
    <location>
        <begin position="56"/>
        <end position="183"/>
    </location>
</feature>
<protein>
    <submittedName>
        <fullName evidence="8">ABC transporter permease</fullName>
    </submittedName>
</protein>
<dbReference type="PANTHER" id="PTHR30294:SF29">
    <property type="entry name" value="MULTIDRUG ABC TRANSPORTER PERMEASE YBHS-RELATED"/>
    <property type="match status" value="1"/>
</dbReference>
<reference evidence="9" key="1">
    <citation type="journal article" date="2019" name="Int. J. Syst. Evol. Microbiol.">
        <title>The Global Catalogue of Microorganisms (GCM) 10K type strain sequencing project: providing services to taxonomists for standard genome sequencing and annotation.</title>
        <authorList>
            <consortium name="The Broad Institute Genomics Platform"/>
            <consortium name="The Broad Institute Genome Sequencing Center for Infectious Disease"/>
            <person name="Wu L."/>
            <person name="Ma J."/>
        </authorList>
    </citation>
    <scope>NUCLEOTIDE SEQUENCE [LARGE SCALE GENOMIC DNA]</scope>
    <source>
        <strain evidence="9">CCUG 62981</strain>
    </source>
</reference>
<sequence length="246" mass="26215">MTALWAVFRRELAAYFETPLAWVFLTAFAIAAPSFAWHVGRLFDTGRADLTPLFDYLPWLLMVLMPALAMRAWAEERETGTLEMLLAAPIPLWAAALAKFLAAWSLAALALALTFPLWMAVNYLGHPDNAAIATAYFGGLLLAGGYLAISQALSATTSNQVVAFVLAMGVCLILTAAGLPLVLDAVAAHLPGVFAEAMAGLSALSRFESLRRGVISLADLIYFLSLIATGLALAMALIDTRRGGGR</sequence>
<keyword evidence="3 6" id="KW-0812">Transmembrane</keyword>
<evidence type="ECO:0000256" key="3">
    <source>
        <dbReference type="ARBA" id="ARBA00022692"/>
    </source>
</evidence>
<comment type="subcellular location">
    <subcellularLocation>
        <location evidence="1">Cell membrane</location>
        <topology evidence="1">Multi-pass membrane protein</topology>
    </subcellularLocation>
</comment>
<evidence type="ECO:0000259" key="7">
    <source>
        <dbReference type="Pfam" id="PF12698"/>
    </source>
</evidence>
<proteinExistence type="predicted"/>
<keyword evidence="9" id="KW-1185">Reference proteome</keyword>
<evidence type="ECO:0000256" key="5">
    <source>
        <dbReference type="ARBA" id="ARBA00023136"/>
    </source>
</evidence>
<dbReference type="EMBL" id="JBHSGQ010000006">
    <property type="protein sequence ID" value="MFC4725907.1"/>
    <property type="molecule type" value="Genomic_DNA"/>
</dbReference>
<evidence type="ECO:0000313" key="9">
    <source>
        <dbReference type="Proteomes" id="UP001596024"/>
    </source>
</evidence>
<dbReference type="RefSeq" id="WP_371393055.1">
    <property type="nucleotide sequence ID" value="NZ_CP163421.1"/>
</dbReference>
<evidence type="ECO:0000256" key="6">
    <source>
        <dbReference type="SAM" id="Phobius"/>
    </source>
</evidence>
<comment type="caution">
    <text evidence="8">The sequence shown here is derived from an EMBL/GenBank/DDBJ whole genome shotgun (WGS) entry which is preliminary data.</text>
</comment>
<name>A0ABV9NC39_9PROT</name>
<keyword evidence="4 6" id="KW-1133">Transmembrane helix</keyword>
<evidence type="ECO:0000313" key="8">
    <source>
        <dbReference type="EMBL" id="MFC4725907.1"/>
    </source>
</evidence>
<feature type="transmembrane region" description="Helical" evidence="6">
    <location>
        <begin position="130"/>
        <end position="149"/>
    </location>
</feature>
<feature type="transmembrane region" description="Helical" evidence="6">
    <location>
        <begin position="161"/>
        <end position="183"/>
    </location>
</feature>
<feature type="transmembrane region" description="Helical" evidence="6">
    <location>
        <begin position="220"/>
        <end position="238"/>
    </location>
</feature>
<dbReference type="InterPro" id="IPR051449">
    <property type="entry name" value="ABC-2_transporter_component"/>
</dbReference>
<dbReference type="PRINTS" id="PR01414">
    <property type="entry name" value="CCMBBIOGNSIS"/>
</dbReference>
<feature type="transmembrane region" description="Helical" evidence="6">
    <location>
        <begin position="56"/>
        <end position="73"/>
    </location>
</feature>
<dbReference type="Proteomes" id="UP001596024">
    <property type="component" value="Unassembled WGS sequence"/>
</dbReference>
<accession>A0ABV9NC39</accession>
<evidence type="ECO:0000256" key="1">
    <source>
        <dbReference type="ARBA" id="ARBA00004651"/>
    </source>
</evidence>
<dbReference type="PANTHER" id="PTHR30294">
    <property type="entry name" value="MEMBRANE COMPONENT OF ABC TRANSPORTER YHHJ-RELATED"/>
    <property type="match status" value="1"/>
</dbReference>
<feature type="transmembrane region" description="Helical" evidence="6">
    <location>
        <begin position="85"/>
        <end position="118"/>
    </location>
</feature>
<keyword evidence="2" id="KW-1003">Cell membrane</keyword>
<feature type="transmembrane region" description="Helical" evidence="6">
    <location>
        <begin position="12"/>
        <end position="36"/>
    </location>
</feature>
<evidence type="ECO:0000256" key="2">
    <source>
        <dbReference type="ARBA" id="ARBA00022475"/>
    </source>
</evidence>